<organism evidence="2 3">
    <name type="scientific">Vicia faba</name>
    <name type="common">Broad bean</name>
    <name type="synonym">Faba vulgaris</name>
    <dbReference type="NCBI Taxonomy" id="3906"/>
    <lineage>
        <taxon>Eukaryota</taxon>
        <taxon>Viridiplantae</taxon>
        <taxon>Streptophyta</taxon>
        <taxon>Embryophyta</taxon>
        <taxon>Tracheophyta</taxon>
        <taxon>Spermatophyta</taxon>
        <taxon>Magnoliopsida</taxon>
        <taxon>eudicotyledons</taxon>
        <taxon>Gunneridae</taxon>
        <taxon>Pentapetalae</taxon>
        <taxon>rosids</taxon>
        <taxon>fabids</taxon>
        <taxon>Fabales</taxon>
        <taxon>Fabaceae</taxon>
        <taxon>Papilionoideae</taxon>
        <taxon>50 kb inversion clade</taxon>
        <taxon>NPAAA clade</taxon>
        <taxon>Hologalegina</taxon>
        <taxon>IRL clade</taxon>
        <taxon>Fabeae</taxon>
        <taxon>Vicia</taxon>
    </lineage>
</organism>
<gene>
    <name evidence="2" type="ORF">VFH_IV091360</name>
</gene>
<accession>A0AAV1AG46</accession>
<protein>
    <submittedName>
        <fullName evidence="2">Uncharacterized protein</fullName>
    </submittedName>
</protein>
<evidence type="ECO:0000256" key="1">
    <source>
        <dbReference type="SAM" id="MobiDB-lite"/>
    </source>
</evidence>
<sequence length="97" mass="10823">MPSTTATEDNESIPEALGETFKRPQTTSWYAEILKIDGENIRSRITYRSSSDGSSYRGDSTRNPKMPRVRSVRDVDVAVAKNDEDVDVVGVAMKLQK</sequence>
<dbReference type="AlphaFoldDB" id="A0AAV1AG46"/>
<reference evidence="2 3" key="1">
    <citation type="submission" date="2023-01" db="EMBL/GenBank/DDBJ databases">
        <authorList>
            <person name="Kreplak J."/>
        </authorList>
    </citation>
    <scope>NUCLEOTIDE SEQUENCE [LARGE SCALE GENOMIC DNA]</scope>
</reference>
<proteinExistence type="predicted"/>
<dbReference type="Proteomes" id="UP001157006">
    <property type="component" value="Chromosome 4"/>
</dbReference>
<dbReference type="EMBL" id="OX451739">
    <property type="protein sequence ID" value="CAI8608538.1"/>
    <property type="molecule type" value="Genomic_DNA"/>
</dbReference>
<feature type="region of interest" description="Disordered" evidence="1">
    <location>
        <begin position="46"/>
        <end position="68"/>
    </location>
</feature>
<name>A0AAV1AG46_VICFA</name>
<keyword evidence="3" id="KW-1185">Reference proteome</keyword>
<feature type="compositionally biased region" description="Low complexity" evidence="1">
    <location>
        <begin position="46"/>
        <end position="58"/>
    </location>
</feature>
<evidence type="ECO:0000313" key="2">
    <source>
        <dbReference type="EMBL" id="CAI8608538.1"/>
    </source>
</evidence>
<evidence type="ECO:0000313" key="3">
    <source>
        <dbReference type="Proteomes" id="UP001157006"/>
    </source>
</evidence>